<dbReference type="Proteomes" id="UP001221898">
    <property type="component" value="Unassembled WGS sequence"/>
</dbReference>
<feature type="region of interest" description="Disordered" evidence="1">
    <location>
        <begin position="70"/>
        <end position="94"/>
    </location>
</feature>
<dbReference type="EMBL" id="JAINUG010000453">
    <property type="protein sequence ID" value="KAJ8367747.1"/>
    <property type="molecule type" value="Genomic_DNA"/>
</dbReference>
<keyword evidence="3" id="KW-1185">Reference proteome</keyword>
<evidence type="ECO:0000256" key="1">
    <source>
        <dbReference type="SAM" id="MobiDB-lite"/>
    </source>
</evidence>
<feature type="compositionally biased region" description="Polar residues" evidence="1">
    <location>
        <begin position="70"/>
        <end position="88"/>
    </location>
</feature>
<evidence type="ECO:0000313" key="2">
    <source>
        <dbReference type="EMBL" id="KAJ8367747.1"/>
    </source>
</evidence>
<feature type="compositionally biased region" description="Polar residues" evidence="1">
    <location>
        <begin position="1"/>
        <end position="14"/>
    </location>
</feature>
<sequence length="94" mass="10336">MATLTLSPAASSTPCERETRPPSSEDPVWERRAQAHEAEARRSTRLRTRRWKLQADEHTVLSHCAGALQAQSTRGMSQESLLAETSSLGHIAPS</sequence>
<reference evidence="2" key="1">
    <citation type="journal article" date="2023" name="Science">
        <title>Genome structures resolve the early diversification of teleost fishes.</title>
        <authorList>
            <person name="Parey E."/>
            <person name="Louis A."/>
            <person name="Montfort J."/>
            <person name="Bouchez O."/>
            <person name="Roques C."/>
            <person name="Iampietro C."/>
            <person name="Lluch J."/>
            <person name="Castinel A."/>
            <person name="Donnadieu C."/>
            <person name="Desvignes T."/>
            <person name="Floi Bucao C."/>
            <person name="Jouanno E."/>
            <person name="Wen M."/>
            <person name="Mejri S."/>
            <person name="Dirks R."/>
            <person name="Jansen H."/>
            <person name="Henkel C."/>
            <person name="Chen W.J."/>
            <person name="Zahm M."/>
            <person name="Cabau C."/>
            <person name="Klopp C."/>
            <person name="Thompson A.W."/>
            <person name="Robinson-Rechavi M."/>
            <person name="Braasch I."/>
            <person name="Lecointre G."/>
            <person name="Bobe J."/>
            <person name="Postlethwait J.H."/>
            <person name="Berthelot C."/>
            <person name="Roest Crollius H."/>
            <person name="Guiguen Y."/>
        </authorList>
    </citation>
    <scope>NUCLEOTIDE SEQUENCE</scope>
    <source>
        <strain evidence="2">NC1722</strain>
    </source>
</reference>
<proteinExistence type="predicted"/>
<dbReference type="AlphaFoldDB" id="A0AAD7W0R4"/>
<comment type="caution">
    <text evidence="2">The sequence shown here is derived from an EMBL/GenBank/DDBJ whole genome shotgun (WGS) entry which is preliminary data.</text>
</comment>
<accession>A0AAD7W0R4</accession>
<name>A0AAD7W0R4_9TELE</name>
<feature type="region of interest" description="Disordered" evidence="1">
    <location>
        <begin position="1"/>
        <end position="45"/>
    </location>
</feature>
<evidence type="ECO:0000313" key="3">
    <source>
        <dbReference type="Proteomes" id="UP001221898"/>
    </source>
</evidence>
<protein>
    <submittedName>
        <fullName evidence="2">Uncharacterized protein</fullName>
    </submittedName>
</protein>
<gene>
    <name evidence="2" type="ORF">AAFF_G00310860</name>
</gene>
<feature type="compositionally biased region" description="Basic and acidic residues" evidence="1">
    <location>
        <begin position="28"/>
        <end position="42"/>
    </location>
</feature>
<organism evidence="2 3">
    <name type="scientific">Aldrovandia affinis</name>
    <dbReference type="NCBI Taxonomy" id="143900"/>
    <lineage>
        <taxon>Eukaryota</taxon>
        <taxon>Metazoa</taxon>
        <taxon>Chordata</taxon>
        <taxon>Craniata</taxon>
        <taxon>Vertebrata</taxon>
        <taxon>Euteleostomi</taxon>
        <taxon>Actinopterygii</taxon>
        <taxon>Neopterygii</taxon>
        <taxon>Teleostei</taxon>
        <taxon>Notacanthiformes</taxon>
        <taxon>Halosauridae</taxon>
        <taxon>Aldrovandia</taxon>
    </lineage>
</organism>